<evidence type="ECO:0000313" key="3">
    <source>
        <dbReference type="EMBL" id="VUZ50648.1"/>
    </source>
</evidence>
<proteinExistence type="predicted"/>
<reference evidence="4 5" key="1">
    <citation type="submission" date="2019-07" db="EMBL/GenBank/DDBJ databases">
        <authorList>
            <person name="Jastrzebski P J."/>
            <person name="Paukszto L."/>
            <person name="Jastrzebski P J."/>
        </authorList>
    </citation>
    <scope>NUCLEOTIDE SEQUENCE [LARGE SCALE GENOMIC DNA]</scope>
    <source>
        <strain evidence="4 5">WMS-il1</strain>
    </source>
</reference>
<feature type="compositionally biased region" description="Basic and acidic residues" evidence="1">
    <location>
        <begin position="47"/>
        <end position="57"/>
    </location>
</feature>
<dbReference type="Proteomes" id="UP000321570">
    <property type="component" value="Unassembled WGS sequence"/>
</dbReference>
<accession>A0A564YU10</accession>
<dbReference type="EMBL" id="CABIJS010000363">
    <property type="protein sequence ID" value="VUZ50447.1"/>
    <property type="molecule type" value="Genomic_DNA"/>
</dbReference>
<feature type="region of interest" description="Disordered" evidence="1">
    <location>
        <begin position="38"/>
        <end position="57"/>
    </location>
</feature>
<dbReference type="EMBL" id="CABIJS010000388">
    <property type="protein sequence ID" value="VUZ50648.1"/>
    <property type="molecule type" value="Genomic_DNA"/>
</dbReference>
<organism evidence="4 5">
    <name type="scientific">Hymenolepis diminuta</name>
    <name type="common">Rat tapeworm</name>
    <dbReference type="NCBI Taxonomy" id="6216"/>
    <lineage>
        <taxon>Eukaryota</taxon>
        <taxon>Metazoa</taxon>
        <taxon>Spiralia</taxon>
        <taxon>Lophotrochozoa</taxon>
        <taxon>Platyhelminthes</taxon>
        <taxon>Cestoda</taxon>
        <taxon>Eucestoda</taxon>
        <taxon>Cyclophyllidea</taxon>
        <taxon>Hymenolepididae</taxon>
        <taxon>Hymenolepis</taxon>
    </lineage>
</organism>
<evidence type="ECO:0000313" key="5">
    <source>
        <dbReference type="Proteomes" id="UP000321570"/>
    </source>
</evidence>
<dbReference type="AlphaFoldDB" id="A0A564YU10"/>
<protein>
    <submittedName>
        <fullName evidence="4">Uncharacterized protein</fullName>
    </submittedName>
</protein>
<feature type="non-terminal residue" evidence="4">
    <location>
        <position position="1"/>
    </location>
</feature>
<evidence type="ECO:0000313" key="2">
    <source>
        <dbReference type="EMBL" id="VUZ50447.1"/>
    </source>
</evidence>
<sequence>KSFHHNVSPDLPCLSNNRLDHKANHICHLKGQKEDRCTLASSRTHKSSPETKSPKALDQCNRIREEPKSVFPTKRSALMVDDKCKEPGELDIAKPASLSRTWSDVESRCTECWPGCTSLSSGSHALSK</sequence>
<evidence type="ECO:0000313" key="4">
    <source>
        <dbReference type="EMBL" id="VUZ50650.1"/>
    </source>
</evidence>
<gene>
    <name evidence="2" type="ORF">WMSIL1_LOCUS9346</name>
    <name evidence="4" type="ORF">WMSIL1_LOCUS9546</name>
    <name evidence="3" type="ORF">WMSIL1_LOCUS9547</name>
</gene>
<name>A0A564YU10_HYMDI</name>
<dbReference type="EMBL" id="CABIJS010000388">
    <property type="protein sequence ID" value="VUZ50650.1"/>
    <property type="molecule type" value="Genomic_DNA"/>
</dbReference>
<evidence type="ECO:0000256" key="1">
    <source>
        <dbReference type="SAM" id="MobiDB-lite"/>
    </source>
</evidence>
<keyword evidence="5" id="KW-1185">Reference proteome</keyword>